<dbReference type="Proteomes" id="UP001358586">
    <property type="component" value="Chromosome 11"/>
</dbReference>
<keyword evidence="2" id="KW-0677">Repeat</keyword>
<dbReference type="InterPro" id="IPR002347">
    <property type="entry name" value="SDR_fam"/>
</dbReference>
<dbReference type="EMBL" id="JARKNE010000011">
    <property type="protein sequence ID" value="KAK5786346.1"/>
    <property type="molecule type" value="Genomic_DNA"/>
</dbReference>
<dbReference type="PANTHER" id="PTHR47926">
    <property type="entry name" value="PENTATRICOPEPTIDE REPEAT-CONTAINING PROTEIN"/>
    <property type="match status" value="1"/>
</dbReference>
<evidence type="ECO:0000259" key="4">
    <source>
        <dbReference type="Pfam" id="PF14432"/>
    </source>
</evidence>
<comment type="similarity">
    <text evidence="1">Belongs to the PPR family. PCMP-H subfamily.</text>
</comment>
<dbReference type="InterPro" id="IPR046849">
    <property type="entry name" value="E2_motif"/>
</dbReference>
<dbReference type="Pfam" id="PF20431">
    <property type="entry name" value="E_motif"/>
    <property type="match status" value="1"/>
</dbReference>
<feature type="repeat" description="PPR" evidence="3">
    <location>
        <begin position="668"/>
        <end position="702"/>
    </location>
</feature>
<feature type="repeat" description="PPR" evidence="3">
    <location>
        <begin position="466"/>
        <end position="500"/>
    </location>
</feature>
<feature type="repeat" description="PPR" evidence="3">
    <location>
        <begin position="264"/>
        <end position="298"/>
    </location>
</feature>
<feature type="repeat" description="PPR" evidence="3">
    <location>
        <begin position="163"/>
        <end position="197"/>
    </location>
</feature>
<dbReference type="Pfam" id="PF13812">
    <property type="entry name" value="PPR_3"/>
    <property type="match status" value="2"/>
</dbReference>
<dbReference type="PRINTS" id="PR00081">
    <property type="entry name" value="GDHRDH"/>
</dbReference>
<dbReference type="Pfam" id="PF20430">
    <property type="entry name" value="Eplus_motif"/>
    <property type="match status" value="1"/>
</dbReference>
<feature type="repeat" description="PPR" evidence="3">
    <location>
        <begin position="435"/>
        <end position="465"/>
    </location>
</feature>
<comment type="caution">
    <text evidence="5">The sequence shown here is derived from an EMBL/GenBank/DDBJ whole genome shotgun (WGS) entry which is preliminary data.</text>
</comment>
<accession>A0ABR0N6X5</accession>
<dbReference type="NCBIfam" id="TIGR00756">
    <property type="entry name" value="PPR"/>
    <property type="match status" value="7"/>
</dbReference>
<evidence type="ECO:0000313" key="6">
    <source>
        <dbReference type="Proteomes" id="UP001358586"/>
    </source>
</evidence>
<organism evidence="5 6">
    <name type="scientific">Gossypium arboreum</name>
    <name type="common">Tree cotton</name>
    <name type="synonym">Gossypium nanking</name>
    <dbReference type="NCBI Taxonomy" id="29729"/>
    <lineage>
        <taxon>Eukaryota</taxon>
        <taxon>Viridiplantae</taxon>
        <taxon>Streptophyta</taxon>
        <taxon>Embryophyta</taxon>
        <taxon>Tracheophyta</taxon>
        <taxon>Spermatophyta</taxon>
        <taxon>Magnoliopsida</taxon>
        <taxon>eudicotyledons</taxon>
        <taxon>Gunneridae</taxon>
        <taxon>Pentapetalae</taxon>
        <taxon>rosids</taxon>
        <taxon>malvids</taxon>
        <taxon>Malvales</taxon>
        <taxon>Malvaceae</taxon>
        <taxon>Malvoideae</taxon>
        <taxon>Gossypium</taxon>
    </lineage>
</organism>
<sequence length="1609" mass="177451">MKLDGCLNSGSLEEGKKLHGKILKMGFSNEHFLSEKLMDIYIALGDLDGAIKVFDGMPKRNVFSWNKVISGFASNKMNDKILGFYSRMVAENVNPNESTFASILKACTGSNVWFQYVEQIHARIIRDGFSFSSFVCNPLIDLYMKNGFIDSAKKLFDKLYVKDTVSWLAMISGLSQNGYEEQAILLFFEMHIAGILPTPYVFSSVLSACTKIEFFKLGEQLHSLVFKLGFSSETYVCNALVTLYSRSGNLVSAELIFSNTLLRDGVTYNSLISGLAQCGYSDRALELFERMQHDCLKPDCVTVASLLGACASLGTLFTGKQLHSYAIKAGFSTDLIVEGSLLDLYVKCSDIDTAYEFFSTTETVNVVLWNVMLVAYGQLDNLSESFHIFRQMQIEGLVPNQFTYPSILRTCTSVGAFDLGEQIHSQVIKTGFQYDVYVCSVLIDMYAKLGKLETALEILRRLPEEDVVSWTAMIAGYTQHDMFDEALKLFGDMQNQGIQSDNIGLSSAISACAGIQALSQGRQIHAQSFLSGFSDDVSIGNALVSLYARCGQRHDAYTAFKKIDKKDNISWNALISGLAQSGFCEEALQVFSQMNTAGVETNLYTFISSVSAAANTANLKQGKQIHARIIKKGYDLETEVSNALITLYAKCGSIDDAEKEFSEMPEKNEISWNAIITGYSQHGSGIRAINLFEKMKQVGVRPNHITFVGVLSACSHVGLVEECLGYFDSMSKEHGLVPKPEHYNCVVDLLSRAGLLCRARKFIEDMPIEPDAIIWRTLLSACAVHKNVDIGEFAAYHLLKLEPQDSASYVLLSNLYAVARKWDSRDCTRQMMKERGVKKEPAQSWIEVKSSIHAFFVGDRLHPLAEKIYEHLEDLNQQAAKIGYVQDRYSLFSDVEQGEKDPTVYIHSEKLAIAFGLLSLPSAIPVRVIKNLRVCKDCHNWIKFVSKISNRPIIVRDAYRFHHFEGGSCSCRDYCARVATSELNVISQGGKSFDTLWLRKNHNDLNISGGIPLTWIPSYVASKPAVGAMTKILAKELKGTKITANCVAPGPGATELFFAGKTEETIQRFVDVVPFGWHSVKDLKFMPNLFFLISVGNVLVLLYARCGYSQHGCGIEAINLFEKMKQVGVRPNHVTFVGVLSACGHVGLVDEGLGYGLVPKPEHYNCVVDLLNQAGLLCRAGKFIEDMPIEPNAIIWGTLLSAHAVHKNVDIGEFAAYHLLKLEPQDSASYVLTNLYAASMMWNKESERLTTAFGLFSLPSAIPVRVINNLRVCNDCHNWIKFVSKVLFCFNSGNGTMHFAIKIRTDFFLVRGLTLPYAYTNIVAIHPFSIPQHVSSSFTILAAETSMEVSPSLLPLKDRVAIVTGGSRGIGHAIVNHLHSLGARVAINYASNSTQTDLLASELNASCTTDHHPQAVAIKADVSDPEQVKLLFDKTEQEFGSKIHILVNCAGIMDQKYPTLANTAVEDWDMTFNINTKGSFLCCREAARRLTRDGRGRIITISTSLVGSLLPGYAAYVASKAAIESMTKILAKELKGTKITANCVAPGPVATELFFAGKTEETIQRFVDGCPLGRLGEPKDIAGIVGFLASDAGEWTNGQVIRVNGGVVV</sequence>
<dbReference type="Pfam" id="PF01535">
    <property type="entry name" value="PPR"/>
    <property type="match status" value="2"/>
</dbReference>
<dbReference type="InterPro" id="IPR036291">
    <property type="entry name" value="NAD(P)-bd_dom_sf"/>
</dbReference>
<name>A0ABR0N6X5_GOSAR</name>
<dbReference type="InterPro" id="IPR011990">
    <property type="entry name" value="TPR-like_helical_dom_sf"/>
</dbReference>
<evidence type="ECO:0000256" key="1">
    <source>
        <dbReference type="ARBA" id="ARBA00006643"/>
    </source>
</evidence>
<dbReference type="Pfam" id="PF00106">
    <property type="entry name" value="adh_short"/>
    <property type="match status" value="1"/>
</dbReference>
<dbReference type="Gene3D" id="3.40.50.720">
    <property type="entry name" value="NAD(P)-binding Rossmann-like Domain"/>
    <property type="match status" value="2"/>
</dbReference>
<gene>
    <name evidence="5" type="ORF">PVK06_040982</name>
</gene>
<protein>
    <recommendedName>
        <fullName evidence="4">DYW domain-containing protein</fullName>
    </recommendedName>
</protein>
<evidence type="ECO:0000256" key="2">
    <source>
        <dbReference type="ARBA" id="ARBA00022737"/>
    </source>
</evidence>
<dbReference type="CDD" id="cd05362">
    <property type="entry name" value="THN_reductase-like_SDR_c"/>
    <property type="match status" value="1"/>
</dbReference>
<feature type="repeat" description="PPR" evidence="3">
    <location>
        <begin position="61"/>
        <end position="95"/>
    </location>
</feature>
<dbReference type="InterPro" id="IPR046848">
    <property type="entry name" value="E_motif"/>
</dbReference>
<feature type="repeat" description="PPR" evidence="3">
    <location>
        <begin position="567"/>
        <end position="601"/>
    </location>
</feature>
<feature type="domain" description="DYW" evidence="4">
    <location>
        <begin position="883"/>
        <end position="974"/>
    </location>
</feature>
<dbReference type="Pfam" id="PF13041">
    <property type="entry name" value="PPR_2"/>
    <property type="match status" value="6"/>
</dbReference>
<dbReference type="SUPFAM" id="SSF51735">
    <property type="entry name" value="NAD(P)-binding Rossmann-fold domains"/>
    <property type="match status" value="2"/>
</dbReference>
<reference evidence="5 6" key="1">
    <citation type="submission" date="2023-03" db="EMBL/GenBank/DDBJ databases">
        <title>WGS of Gossypium arboreum.</title>
        <authorList>
            <person name="Yu D."/>
        </authorList>
    </citation>
    <scope>NUCLEOTIDE SEQUENCE [LARGE SCALE GENOMIC DNA]</scope>
    <source>
        <tissue evidence="5">Leaf</tissue>
    </source>
</reference>
<evidence type="ECO:0000313" key="5">
    <source>
        <dbReference type="EMBL" id="KAK5786346.1"/>
    </source>
</evidence>
<dbReference type="Pfam" id="PF14432">
    <property type="entry name" value="DYW_deaminase"/>
    <property type="match status" value="2"/>
</dbReference>
<proteinExistence type="inferred from homology"/>
<keyword evidence="6" id="KW-1185">Reference proteome</keyword>
<dbReference type="InterPro" id="IPR046960">
    <property type="entry name" value="PPR_At4g14850-like_plant"/>
</dbReference>
<dbReference type="Pfam" id="PF13561">
    <property type="entry name" value="adh_short_C2"/>
    <property type="match status" value="1"/>
</dbReference>
<dbReference type="PROSITE" id="PS51375">
    <property type="entry name" value="PPR"/>
    <property type="match status" value="8"/>
</dbReference>
<dbReference type="PRINTS" id="PR00080">
    <property type="entry name" value="SDRFAMILY"/>
</dbReference>
<feature type="domain" description="DYW" evidence="4">
    <location>
        <begin position="1241"/>
        <end position="1287"/>
    </location>
</feature>
<dbReference type="InterPro" id="IPR002885">
    <property type="entry name" value="PPR_rpt"/>
</dbReference>
<dbReference type="Gene3D" id="1.25.40.10">
    <property type="entry name" value="Tetratricopeptide repeat domain"/>
    <property type="match status" value="7"/>
</dbReference>
<dbReference type="InterPro" id="IPR032867">
    <property type="entry name" value="DYW_dom"/>
</dbReference>
<feature type="repeat" description="PPR" evidence="3">
    <location>
        <begin position="365"/>
        <end position="399"/>
    </location>
</feature>
<evidence type="ECO:0000256" key="3">
    <source>
        <dbReference type="PROSITE-ProRule" id="PRU00708"/>
    </source>
</evidence>